<dbReference type="InterPro" id="IPR044528">
    <property type="entry name" value="POD-like_MBL-fold"/>
</dbReference>
<evidence type="ECO:0000313" key="3">
    <source>
        <dbReference type="EMBL" id="KAA5533321.1"/>
    </source>
</evidence>
<dbReference type="InterPro" id="IPR036873">
    <property type="entry name" value="Rhodanese-like_dom_sf"/>
</dbReference>
<dbReference type="GO" id="GO:0050313">
    <property type="term" value="F:sulfur dioxygenase activity"/>
    <property type="evidence" value="ECO:0007669"/>
    <property type="project" value="InterPro"/>
</dbReference>
<dbReference type="SMART" id="SM00849">
    <property type="entry name" value="Lactamase_B"/>
    <property type="match status" value="1"/>
</dbReference>
<dbReference type="SMART" id="SM00450">
    <property type="entry name" value="RHOD"/>
    <property type="match status" value="2"/>
</dbReference>
<dbReference type="PROSITE" id="PS50206">
    <property type="entry name" value="RHODANESE_3"/>
    <property type="match status" value="2"/>
</dbReference>
<dbReference type="Gene3D" id="3.60.15.10">
    <property type="entry name" value="Ribonuclease Z/Hydroxyacylglutathione hydrolase-like"/>
    <property type="match status" value="1"/>
</dbReference>
<dbReference type="GO" id="GO:0006749">
    <property type="term" value="P:glutathione metabolic process"/>
    <property type="evidence" value="ECO:0007669"/>
    <property type="project" value="InterPro"/>
</dbReference>
<dbReference type="Gene3D" id="3.40.250.10">
    <property type="entry name" value="Rhodanese-like domain"/>
    <property type="match status" value="2"/>
</dbReference>
<dbReference type="GO" id="GO:0016787">
    <property type="term" value="F:hydrolase activity"/>
    <property type="evidence" value="ECO:0007669"/>
    <property type="project" value="UniProtKB-KW"/>
</dbReference>
<keyword evidence="4" id="KW-1185">Reference proteome</keyword>
<dbReference type="Pfam" id="PF00753">
    <property type="entry name" value="Lactamase_B"/>
    <property type="match status" value="1"/>
</dbReference>
<dbReference type="EMBL" id="VWSH01000003">
    <property type="protein sequence ID" value="KAA5533321.1"/>
    <property type="molecule type" value="Genomic_DNA"/>
</dbReference>
<keyword evidence="1" id="KW-0479">Metal-binding</keyword>
<sequence length="467" mass="51312">MFVEQLYTSCLSEAAYFIADDGEAAVIDPLRDIDAYLKLAEEHDVTIKYIFETHFHADFVSGHLDLAKATGATIVYGPQTNAAFDFHLAKDGEVFNIGNLKMKVLHTPGHTLESTCYLLSDEEGRDYAVFTGDTLFVGDVGRPDLFSGNLSKEDLATMMYNSLNTKIKTLQDHVIVYPAHGPGSACGKNLGKETFSTIGTQKATNYALQDQTVEAFVKEVTTGLNAPPAYFPINAEINSRGYESMDAIRTNALKALTIAEFEKCVKEGAIILDTRNSTEFTNGFVPESISIGLDGRFAEWAGSILPFDTNIVLVTDEGKEEETVIRLARVGFDKVIGYLDGGFEAWLNADKKIDIIIDIEPEELAMDIPFDNKLQVIDVRKPAEFESGHVKGAENMPLSELVNPLHMAQIDDEANLYVHCAGGYRSVIACSLMKRQGFHNLRNVLGGFGKIKDMKGIPVVKPTEARA</sequence>
<dbReference type="PANTHER" id="PTHR43084">
    <property type="entry name" value="PERSULFIDE DIOXYGENASE ETHE1"/>
    <property type="match status" value="1"/>
</dbReference>
<gene>
    <name evidence="3" type="ORF">F0919_12295</name>
</gene>
<proteinExistence type="predicted"/>
<dbReference type="InterPro" id="IPR001763">
    <property type="entry name" value="Rhodanese-like_dom"/>
</dbReference>
<dbReference type="CDD" id="cd07724">
    <property type="entry name" value="POD-like_MBL-fold"/>
    <property type="match status" value="1"/>
</dbReference>
<dbReference type="SUPFAM" id="SSF52821">
    <property type="entry name" value="Rhodanese/Cell cycle control phosphatase"/>
    <property type="match status" value="2"/>
</dbReference>
<dbReference type="PANTHER" id="PTHR43084:SF1">
    <property type="entry name" value="PERSULFIDE DIOXYGENASE ETHE1, MITOCHONDRIAL"/>
    <property type="match status" value="1"/>
</dbReference>
<keyword evidence="3" id="KW-0378">Hydrolase</keyword>
<dbReference type="GO" id="GO:0046872">
    <property type="term" value="F:metal ion binding"/>
    <property type="evidence" value="ECO:0007669"/>
    <property type="project" value="UniProtKB-KW"/>
</dbReference>
<accession>A0A5M6CDZ9</accession>
<dbReference type="Pfam" id="PF00581">
    <property type="entry name" value="Rhodanese"/>
    <property type="match status" value="2"/>
</dbReference>
<evidence type="ECO:0000256" key="1">
    <source>
        <dbReference type="ARBA" id="ARBA00022723"/>
    </source>
</evidence>
<organism evidence="3 4">
    <name type="scientific">Taibaiella lutea</name>
    <dbReference type="NCBI Taxonomy" id="2608001"/>
    <lineage>
        <taxon>Bacteria</taxon>
        <taxon>Pseudomonadati</taxon>
        <taxon>Bacteroidota</taxon>
        <taxon>Chitinophagia</taxon>
        <taxon>Chitinophagales</taxon>
        <taxon>Chitinophagaceae</taxon>
        <taxon>Taibaiella</taxon>
    </lineage>
</organism>
<feature type="domain" description="Rhodanese" evidence="2">
    <location>
        <begin position="370"/>
        <end position="460"/>
    </location>
</feature>
<dbReference type="RefSeq" id="WP_150033068.1">
    <property type="nucleotide sequence ID" value="NZ_VWSH01000003.1"/>
</dbReference>
<reference evidence="3 4" key="1">
    <citation type="submission" date="2019-09" db="EMBL/GenBank/DDBJ databases">
        <title>Genome sequence and assembly of Taibaiella sp.</title>
        <authorList>
            <person name="Chhetri G."/>
        </authorList>
    </citation>
    <scope>NUCLEOTIDE SEQUENCE [LARGE SCALE GENOMIC DNA]</scope>
    <source>
        <strain evidence="3 4">KVB11</strain>
    </source>
</reference>
<dbReference type="SUPFAM" id="SSF56281">
    <property type="entry name" value="Metallo-hydrolase/oxidoreductase"/>
    <property type="match status" value="1"/>
</dbReference>
<feature type="domain" description="Rhodanese" evidence="2">
    <location>
        <begin position="265"/>
        <end position="355"/>
    </location>
</feature>
<name>A0A5M6CDZ9_9BACT</name>
<dbReference type="InterPro" id="IPR001279">
    <property type="entry name" value="Metallo-B-lactamas"/>
</dbReference>
<dbReference type="GO" id="GO:0070813">
    <property type="term" value="P:hydrogen sulfide metabolic process"/>
    <property type="evidence" value="ECO:0007669"/>
    <property type="project" value="TreeGrafter"/>
</dbReference>
<dbReference type="InterPro" id="IPR036866">
    <property type="entry name" value="RibonucZ/Hydroxyglut_hydro"/>
</dbReference>
<protein>
    <submittedName>
        <fullName evidence="3">MBL fold metallo-hydrolase</fullName>
    </submittedName>
</protein>
<comment type="caution">
    <text evidence="3">The sequence shown here is derived from an EMBL/GenBank/DDBJ whole genome shotgun (WGS) entry which is preliminary data.</text>
</comment>
<dbReference type="FunFam" id="3.60.15.10:FF:000030">
    <property type="entry name" value="Metallo-beta-lactamase family protein"/>
    <property type="match status" value="1"/>
</dbReference>
<evidence type="ECO:0000313" key="4">
    <source>
        <dbReference type="Proteomes" id="UP000323632"/>
    </source>
</evidence>
<evidence type="ECO:0000259" key="2">
    <source>
        <dbReference type="PROSITE" id="PS50206"/>
    </source>
</evidence>
<dbReference type="AlphaFoldDB" id="A0A5M6CDZ9"/>
<dbReference type="InterPro" id="IPR051682">
    <property type="entry name" value="Mito_Persulfide_Diox"/>
</dbReference>
<dbReference type="CDD" id="cd00158">
    <property type="entry name" value="RHOD"/>
    <property type="match status" value="2"/>
</dbReference>
<dbReference type="Proteomes" id="UP000323632">
    <property type="component" value="Unassembled WGS sequence"/>
</dbReference>